<proteinExistence type="predicted"/>
<dbReference type="EMBL" id="OX596087">
    <property type="protein sequence ID" value="CAN0430368.1"/>
    <property type="molecule type" value="Genomic_DNA"/>
</dbReference>
<protein>
    <submittedName>
        <fullName evidence="1">Uncharacterized protein</fullName>
    </submittedName>
</protein>
<evidence type="ECO:0000313" key="2">
    <source>
        <dbReference type="Proteomes" id="UP001162501"/>
    </source>
</evidence>
<dbReference type="Proteomes" id="UP001162501">
    <property type="component" value="Chromosome 3"/>
</dbReference>
<sequence>MKLPPRLTHYEDADAPASKGRFRQRTSSLDSAARCAPRGFWGETPVGSGRRAAAAVGERDADEITCHGCTFVRILQFAMHLKKNYYGNFQTRTVIPILPISIFKR</sequence>
<accession>A0AC59ZJM8</accession>
<organism evidence="1 2">
    <name type="scientific">Rangifer tarandus platyrhynchus</name>
    <name type="common">Svalbard reindeer</name>
    <dbReference type="NCBI Taxonomy" id="3082113"/>
    <lineage>
        <taxon>Eukaryota</taxon>
        <taxon>Metazoa</taxon>
        <taxon>Chordata</taxon>
        <taxon>Craniata</taxon>
        <taxon>Vertebrata</taxon>
        <taxon>Euteleostomi</taxon>
        <taxon>Mammalia</taxon>
        <taxon>Eutheria</taxon>
        <taxon>Laurasiatheria</taxon>
        <taxon>Artiodactyla</taxon>
        <taxon>Ruminantia</taxon>
        <taxon>Pecora</taxon>
        <taxon>Cervidae</taxon>
        <taxon>Odocoileinae</taxon>
        <taxon>Rangifer</taxon>
    </lineage>
</organism>
<name>A0AC59ZJM8_RANTA</name>
<reference evidence="1" key="2">
    <citation type="submission" date="2025-03" db="EMBL/GenBank/DDBJ databases">
        <authorList>
            <consortium name="ELIXIR-Norway"/>
            <consortium name="Elixir Norway"/>
        </authorList>
    </citation>
    <scope>NUCLEOTIDE SEQUENCE</scope>
</reference>
<reference evidence="1" key="1">
    <citation type="submission" date="2023-05" db="EMBL/GenBank/DDBJ databases">
        <authorList>
            <consortium name="ELIXIR-Norway"/>
        </authorList>
    </citation>
    <scope>NUCLEOTIDE SEQUENCE</scope>
</reference>
<evidence type="ECO:0000313" key="1">
    <source>
        <dbReference type="EMBL" id="CAN0430368.1"/>
    </source>
</evidence>
<gene>
    <name evidence="1" type="ORF">MRATA1EN22A_LOCUS18656</name>
</gene>